<dbReference type="PANTHER" id="PTHR43798:SF33">
    <property type="entry name" value="HYDROLASE, PUTATIVE (AFU_ORTHOLOGUE AFUA_2G14860)-RELATED"/>
    <property type="match status" value="1"/>
</dbReference>
<dbReference type="InterPro" id="IPR050266">
    <property type="entry name" value="AB_hydrolase_sf"/>
</dbReference>
<dbReference type="Proteomes" id="UP000306441">
    <property type="component" value="Unassembled WGS sequence"/>
</dbReference>
<dbReference type="InterPro" id="IPR029058">
    <property type="entry name" value="AB_hydrolase_fold"/>
</dbReference>
<evidence type="ECO:0000259" key="1">
    <source>
        <dbReference type="Pfam" id="PF12697"/>
    </source>
</evidence>
<dbReference type="EMBL" id="SSNY01000002">
    <property type="protein sequence ID" value="THF59193.1"/>
    <property type="molecule type" value="Genomic_DNA"/>
</dbReference>
<accession>A0ABY2QBX8</accession>
<sequence>MKSIQIGANAFSWDEAGQGDVLLLLSGWCQDHRLFKTLAPELAKTHRVIRLDWRGHGEHREHDGDFVTADQATDVIAFLDKLEIGKVVPVSTSHGGWANIETTDRLGPSRIPRSVVIDWIQTTPNEDFFRAIEELQERSAWEKGRDDLFAYWIGDTENCDIVDHVSKEMAGYSFEMWARSGREIARAYRKWGNPMRRMAAMKEHRPITHIYSQPFEPEYTQAQLDFAAQNAWYRPNKLPGRTHFPTLEQPKAVADAIRAFLKDA</sequence>
<evidence type="ECO:0000313" key="3">
    <source>
        <dbReference type="Proteomes" id="UP000306441"/>
    </source>
</evidence>
<gene>
    <name evidence="2" type="ORF">E6C48_05330</name>
</gene>
<dbReference type="InterPro" id="IPR000073">
    <property type="entry name" value="AB_hydrolase_1"/>
</dbReference>
<keyword evidence="2" id="KW-0378">Hydrolase</keyword>
<dbReference type="SUPFAM" id="SSF53474">
    <property type="entry name" value="alpha/beta-Hydrolases"/>
    <property type="match status" value="1"/>
</dbReference>
<dbReference type="Gene3D" id="3.40.50.1820">
    <property type="entry name" value="alpha/beta hydrolase"/>
    <property type="match status" value="1"/>
</dbReference>
<proteinExistence type="predicted"/>
<dbReference type="Pfam" id="PF12697">
    <property type="entry name" value="Abhydrolase_6"/>
    <property type="match status" value="1"/>
</dbReference>
<dbReference type="GO" id="GO:0016787">
    <property type="term" value="F:hydrolase activity"/>
    <property type="evidence" value="ECO:0007669"/>
    <property type="project" value="UniProtKB-KW"/>
</dbReference>
<dbReference type="PANTHER" id="PTHR43798">
    <property type="entry name" value="MONOACYLGLYCEROL LIPASE"/>
    <property type="match status" value="1"/>
</dbReference>
<evidence type="ECO:0000313" key="2">
    <source>
        <dbReference type="EMBL" id="THF59193.1"/>
    </source>
</evidence>
<dbReference type="Gene3D" id="1.10.210.20">
    <property type="match status" value="1"/>
</dbReference>
<name>A0ABY2QBX8_9HYPH</name>
<organism evidence="2 3">
    <name type="scientific">Ollibium composti</name>
    <dbReference type="NCBI Taxonomy" id="2675109"/>
    <lineage>
        <taxon>Bacteria</taxon>
        <taxon>Pseudomonadati</taxon>
        <taxon>Pseudomonadota</taxon>
        <taxon>Alphaproteobacteria</taxon>
        <taxon>Hyphomicrobiales</taxon>
        <taxon>Phyllobacteriaceae</taxon>
        <taxon>Ollibium</taxon>
    </lineage>
</organism>
<comment type="caution">
    <text evidence="2">The sequence shown here is derived from an EMBL/GenBank/DDBJ whole genome shotgun (WGS) entry which is preliminary data.</text>
</comment>
<dbReference type="RefSeq" id="WP_136355020.1">
    <property type="nucleotide sequence ID" value="NZ_SSNY01000002.1"/>
</dbReference>
<feature type="domain" description="AB hydrolase-1" evidence="1">
    <location>
        <begin position="22"/>
        <end position="256"/>
    </location>
</feature>
<reference evidence="2 3" key="1">
    <citation type="submission" date="2019-04" db="EMBL/GenBank/DDBJ databases">
        <title>Mesorhizobium composti sp. nov., isolated from compost.</title>
        <authorList>
            <person name="Lin S.-Y."/>
            <person name="Hameed A."/>
            <person name="Hsieh Y.-T."/>
            <person name="Young C.-C."/>
        </authorList>
    </citation>
    <scope>NUCLEOTIDE SEQUENCE [LARGE SCALE GENOMIC DNA]</scope>
    <source>
        <strain evidence="2 3">CC-YTH430</strain>
    </source>
</reference>
<protein>
    <submittedName>
        <fullName evidence="2">Alpha/beta hydrolase</fullName>
    </submittedName>
</protein>
<keyword evidence="3" id="KW-1185">Reference proteome</keyword>